<dbReference type="RefSeq" id="XP_060452604.1">
    <property type="nucleotide sequence ID" value="XM_060601677.1"/>
</dbReference>
<feature type="compositionally biased region" description="Basic and acidic residues" evidence="3">
    <location>
        <begin position="53"/>
        <end position="66"/>
    </location>
</feature>
<proteinExistence type="inferred from homology"/>
<dbReference type="PANTHER" id="PTHR48407">
    <property type="entry name" value="CRANIOFACIAL DEVELOPMENT PROTEIN 1"/>
    <property type="match status" value="1"/>
</dbReference>
<dbReference type="InterPro" id="IPR011421">
    <property type="entry name" value="BCNT-C"/>
</dbReference>
<feature type="compositionally biased region" description="Basic and acidic residues" evidence="3">
    <location>
        <begin position="213"/>
        <end position="222"/>
    </location>
</feature>
<dbReference type="Proteomes" id="UP001233271">
    <property type="component" value="Chromosome 1"/>
</dbReference>
<evidence type="ECO:0000259" key="4">
    <source>
        <dbReference type="PROSITE" id="PS51279"/>
    </source>
</evidence>
<dbReference type="GO" id="GO:0000812">
    <property type="term" value="C:Swr1 complex"/>
    <property type="evidence" value="ECO:0007669"/>
    <property type="project" value="TreeGrafter"/>
</dbReference>
<feature type="compositionally biased region" description="Polar residues" evidence="3">
    <location>
        <begin position="175"/>
        <end position="186"/>
    </location>
</feature>
<reference evidence="5" key="1">
    <citation type="journal article" date="2023" name="BMC Genomics">
        <title>Chromosome-level genome assemblies of Cutaneotrichosporon spp. (Trichosporonales, Basidiomycota) reveal imbalanced evolution between nucleotide sequences and chromosome synteny.</title>
        <authorList>
            <person name="Kobayashi Y."/>
            <person name="Kayamori A."/>
            <person name="Aoki K."/>
            <person name="Shiwa Y."/>
            <person name="Matsutani M."/>
            <person name="Fujita N."/>
            <person name="Sugita T."/>
            <person name="Iwasaki W."/>
            <person name="Tanaka N."/>
            <person name="Takashima M."/>
        </authorList>
    </citation>
    <scope>NUCLEOTIDE SEQUENCE</scope>
    <source>
        <strain evidence="5">HIS019</strain>
    </source>
</reference>
<evidence type="ECO:0000313" key="6">
    <source>
        <dbReference type="Proteomes" id="UP001233271"/>
    </source>
</evidence>
<accession>A0AA48L1R1</accession>
<dbReference type="InterPro" id="IPR027124">
    <property type="entry name" value="Swc5/CFDP1/2"/>
</dbReference>
<evidence type="ECO:0000313" key="5">
    <source>
        <dbReference type="EMBL" id="BEI87338.1"/>
    </source>
</evidence>
<evidence type="ECO:0000256" key="3">
    <source>
        <dbReference type="SAM" id="MobiDB-lite"/>
    </source>
</evidence>
<dbReference type="Pfam" id="PF07572">
    <property type="entry name" value="BCNT"/>
    <property type="match status" value="1"/>
</dbReference>
<gene>
    <name evidence="5" type="ORF">CcaverHIS019_0100560</name>
</gene>
<dbReference type="KEGG" id="ccac:CcaHIS019_0100560"/>
<feature type="domain" description="BCNT-C" evidence="4">
    <location>
        <begin position="152"/>
        <end position="232"/>
    </location>
</feature>
<evidence type="ECO:0000256" key="1">
    <source>
        <dbReference type="ARBA" id="ARBA00010465"/>
    </source>
</evidence>
<dbReference type="AlphaFoldDB" id="A0AA48L1R1"/>
<comment type="similarity">
    <text evidence="1">Belongs to the SWC5 family.</text>
</comment>
<feature type="region of interest" description="Disordered" evidence="3">
    <location>
        <begin position="213"/>
        <end position="232"/>
    </location>
</feature>
<evidence type="ECO:0000256" key="2">
    <source>
        <dbReference type="ARBA" id="ARBA00019138"/>
    </source>
</evidence>
<feature type="region of interest" description="Disordered" evidence="3">
    <location>
        <begin position="1"/>
        <end position="68"/>
    </location>
</feature>
<keyword evidence="6" id="KW-1185">Reference proteome</keyword>
<organism evidence="5 6">
    <name type="scientific">Cutaneotrichosporon cavernicola</name>
    <dbReference type="NCBI Taxonomy" id="279322"/>
    <lineage>
        <taxon>Eukaryota</taxon>
        <taxon>Fungi</taxon>
        <taxon>Dikarya</taxon>
        <taxon>Basidiomycota</taxon>
        <taxon>Agaricomycotina</taxon>
        <taxon>Tremellomycetes</taxon>
        <taxon>Trichosporonales</taxon>
        <taxon>Trichosporonaceae</taxon>
        <taxon>Cutaneotrichosporon</taxon>
    </lineage>
</organism>
<dbReference type="PROSITE" id="PS51279">
    <property type="entry name" value="BCNT_C"/>
    <property type="match status" value="1"/>
</dbReference>
<feature type="compositionally biased region" description="Acidic residues" evidence="3">
    <location>
        <begin position="43"/>
        <end position="52"/>
    </location>
</feature>
<dbReference type="GeneID" id="85491209"/>
<sequence length="232" mass="25302">MSTLATADLGPSDDEDDTDFVLAPPKPKVKGKRLRGLSGSDTSDSEEEGEDDANPKAEALDAEAKARSARAAAAFAEMKAEAWAPRKVETKEEEMVKVQRPRRFAGETIYETVMLRKSDPEVAKLLALQREREATESGSSASASPAPGPRRRKRPRQSLEALAAALDGGKKMTTLEKSQMDWTSHLSKSKGLSDELAANRKSGGYLEKQAFLDRVGERREAGQEAAQSSRRR</sequence>
<dbReference type="PANTHER" id="PTHR48407:SF1">
    <property type="entry name" value="CRANIOFACIAL DEVELOPMENT PROTEIN 1"/>
    <property type="match status" value="1"/>
</dbReference>
<feature type="compositionally biased region" description="Low complexity" evidence="3">
    <location>
        <begin position="136"/>
        <end position="145"/>
    </location>
</feature>
<name>A0AA48L1R1_9TREE</name>
<dbReference type="EMBL" id="AP028212">
    <property type="protein sequence ID" value="BEI87338.1"/>
    <property type="molecule type" value="Genomic_DNA"/>
</dbReference>
<protein>
    <recommendedName>
        <fullName evidence="2">SWR1-complex protein 5</fullName>
    </recommendedName>
</protein>
<feature type="region of interest" description="Disordered" evidence="3">
    <location>
        <begin position="130"/>
        <end position="192"/>
    </location>
</feature>